<feature type="compositionally biased region" description="Basic and acidic residues" evidence="1">
    <location>
        <begin position="184"/>
        <end position="210"/>
    </location>
</feature>
<comment type="caution">
    <text evidence="2">The sequence shown here is derived from an EMBL/GenBank/DDBJ whole genome shotgun (WGS) entry which is preliminary data.</text>
</comment>
<dbReference type="Proteomes" id="UP001388673">
    <property type="component" value="Unassembled WGS sequence"/>
</dbReference>
<feature type="region of interest" description="Disordered" evidence="1">
    <location>
        <begin position="184"/>
        <end position="221"/>
    </location>
</feature>
<name>A0AAW0YI28_9TREE</name>
<sequence>MPPKTPSAPAPTAQLGLQEWLKLLSARGVDMRIAMGLAAKIYKSHGTIERLSELTPQKIAPLIEDKEARKTVLNAVRGLASGQPATKKRGRDGDLLEPLKNGAVEPEIPLDMSFHYVMDVEQLLPLSLTTNRAPVSTAWAYTICIRLGFDHLESLSIAQTYVHINSLKHALMLGNILGEEETREAEREVSELPGAEKEGWGKKSRDEQKRGRGRGWKGKGREVESVAVSAGSAQPWVGLMRANPIIERPDGTCRAIQKGVPVGPSQAYLYITKTFKDYTAHVLGAMKLVADSYEPEELNRLGLHLYNDFKPDVVEWGQRGILELAKVLETVKGPIATDDAEKKAQLPSSSQTAPSSDPIDDPDIKDIKEDLDPDGKEDVAEEERSRKKVKVEMTVEEYEALLDAEDGAGGFLEGGDIAGAVHQAG</sequence>
<protein>
    <submittedName>
        <fullName evidence="2">Uncharacterized protein</fullName>
    </submittedName>
</protein>
<feature type="region of interest" description="Disordered" evidence="1">
    <location>
        <begin position="338"/>
        <end position="389"/>
    </location>
</feature>
<feature type="compositionally biased region" description="Polar residues" evidence="1">
    <location>
        <begin position="346"/>
        <end position="355"/>
    </location>
</feature>
<keyword evidence="3" id="KW-1185">Reference proteome</keyword>
<evidence type="ECO:0000256" key="1">
    <source>
        <dbReference type="SAM" id="MobiDB-lite"/>
    </source>
</evidence>
<gene>
    <name evidence="2" type="ORF">IAR55_004810</name>
</gene>
<reference evidence="2 3" key="1">
    <citation type="journal article" date="2024" name="bioRxiv">
        <title>Comparative genomics of Cryptococcus and Kwoniella reveals pathogenesis evolution and contrasting karyotype dynamics via intercentromeric recombination or chromosome fusion.</title>
        <authorList>
            <person name="Coelho M.A."/>
            <person name="David-Palma M."/>
            <person name="Shea T."/>
            <person name="Bowers K."/>
            <person name="McGinley-Smith S."/>
            <person name="Mohammad A.W."/>
            <person name="Gnirke A."/>
            <person name="Yurkov A.M."/>
            <person name="Nowrousian M."/>
            <person name="Sun S."/>
            <person name="Cuomo C.A."/>
            <person name="Heitman J."/>
        </authorList>
    </citation>
    <scope>NUCLEOTIDE SEQUENCE [LARGE SCALE GENOMIC DNA]</scope>
    <source>
        <strain evidence="2 3">CBS 13917</strain>
    </source>
</reference>
<dbReference type="RefSeq" id="XP_066801365.1">
    <property type="nucleotide sequence ID" value="XM_066947906.1"/>
</dbReference>
<accession>A0AAW0YI28</accession>
<dbReference type="AlphaFoldDB" id="A0AAW0YI28"/>
<evidence type="ECO:0000313" key="3">
    <source>
        <dbReference type="Proteomes" id="UP001388673"/>
    </source>
</evidence>
<organism evidence="2 3">
    <name type="scientific">Kwoniella newhampshirensis</name>
    <dbReference type="NCBI Taxonomy" id="1651941"/>
    <lineage>
        <taxon>Eukaryota</taxon>
        <taxon>Fungi</taxon>
        <taxon>Dikarya</taxon>
        <taxon>Basidiomycota</taxon>
        <taxon>Agaricomycotina</taxon>
        <taxon>Tremellomycetes</taxon>
        <taxon>Tremellales</taxon>
        <taxon>Cryptococcaceae</taxon>
        <taxon>Kwoniella</taxon>
    </lineage>
</organism>
<feature type="compositionally biased region" description="Basic and acidic residues" evidence="1">
    <location>
        <begin position="362"/>
        <end position="389"/>
    </location>
</feature>
<evidence type="ECO:0000313" key="2">
    <source>
        <dbReference type="EMBL" id="KAK8849477.1"/>
    </source>
</evidence>
<dbReference type="GeneID" id="92182068"/>
<dbReference type="KEGG" id="kne:92182068"/>
<proteinExistence type="predicted"/>
<dbReference type="EMBL" id="JBCAWK010000009">
    <property type="protein sequence ID" value="KAK8849477.1"/>
    <property type="molecule type" value="Genomic_DNA"/>
</dbReference>